<evidence type="ECO:0000313" key="3">
    <source>
        <dbReference type="Proteomes" id="UP001431209"/>
    </source>
</evidence>
<dbReference type="InterPro" id="IPR004843">
    <property type="entry name" value="Calcineurin-like_PHP"/>
</dbReference>
<dbReference type="PANTHER" id="PTHR37844">
    <property type="entry name" value="SER/THR PROTEIN PHOSPHATASE SUPERFAMILY (AFU_ORTHOLOGUE AFUA_1G14840)"/>
    <property type="match status" value="1"/>
</dbReference>
<dbReference type="Gene3D" id="3.60.21.10">
    <property type="match status" value="1"/>
</dbReference>
<dbReference type="PANTHER" id="PTHR37844:SF1">
    <property type="entry name" value="CALCINEURIN-LIKE PHOSPHOESTERASE DOMAIN-CONTAINING PROTEIN"/>
    <property type="match status" value="1"/>
</dbReference>
<evidence type="ECO:0000313" key="2">
    <source>
        <dbReference type="EMBL" id="KAL0484621.1"/>
    </source>
</evidence>
<dbReference type="Proteomes" id="UP001431209">
    <property type="component" value="Unassembled WGS sequence"/>
</dbReference>
<keyword evidence="3" id="KW-1185">Reference proteome</keyword>
<dbReference type="AlphaFoldDB" id="A0AAW2Z659"/>
<dbReference type="InterPro" id="IPR029052">
    <property type="entry name" value="Metallo-depent_PP-like"/>
</dbReference>
<dbReference type="GO" id="GO:0016787">
    <property type="term" value="F:hydrolase activity"/>
    <property type="evidence" value="ECO:0007669"/>
    <property type="project" value="InterPro"/>
</dbReference>
<proteinExistence type="predicted"/>
<dbReference type="Pfam" id="PF00149">
    <property type="entry name" value="Metallophos"/>
    <property type="match status" value="1"/>
</dbReference>
<feature type="domain" description="Calcineurin-like phosphoesterase" evidence="1">
    <location>
        <begin position="11"/>
        <end position="231"/>
    </location>
</feature>
<reference evidence="2 3" key="1">
    <citation type="submission" date="2024-03" db="EMBL/GenBank/DDBJ databases">
        <title>The Acrasis kona genome and developmental transcriptomes reveal deep origins of eukaryotic multicellular pathways.</title>
        <authorList>
            <person name="Sheikh S."/>
            <person name="Fu C.-J."/>
            <person name="Brown M.W."/>
            <person name="Baldauf S.L."/>
        </authorList>
    </citation>
    <scope>NUCLEOTIDE SEQUENCE [LARGE SCALE GENOMIC DNA]</scope>
    <source>
        <strain evidence="2 3">ATCC MYA-3509</strain>
    </source>
</reference>
<dbReference type="EMBL" id="JAOPGA020001056">
    <property type="protein sequence ID" value="KAL0484621.1"/>
    <property type="molecule type" value="Genomic_DNA"/>
</dbReference>
<accession>A0AAW2Z659</accession>
<name>A0AAW2Z659_9EUKA</name>
<comment type="caution">
    <text evidence="2">The sequence shown here is derived from an EMBL/GenBank/DDBJ whole genome shotgun (WGS) entry which is preliminary data.</text>
</comment>
<protein>
    <submittedName>
        <fullName evidence="2">Ser/Thr protein phosphatase</fullName>
    </submittedName>
</protein>
<dbReference type="SUPFAM" id="SSF56300">
    <property type="entry name" value="Metallo-dependent phosphatases"/>
    <property type="match status" value="1"/>
</dbReference>
<sequence length="275" mass="32005">MIIDHVKLQIASDLHLEFSRYDFDVKRIGNCLALVGDIGSPLAENYKSFIAKQSEKYEHVFVVAGNHEYYKGEYHTCNNLIQDICSEFPNVHFLKSTSYLYQTQSSRPIRFLGCTLWSNVPEEHSLTVYQEFNDYYQIKVDVNGKKRLLEVEDTNKWHREQVSWLKSEIAKAKENNERVVVLTHHAPLMKGTSRPQLEQKNRSINYAFATDLSDMMDGSRIELWAYGHTHYNNVQNINGTICVSNQAGYVHEEEKEVGYNPDQCFIFNDDCCRKQ</sequence>
<evidence type="ECO:0000259" key="1">
    <source>
        <dbReference type="Pfam" id="PF00149"/>
    </source>
</evidence>
<organism evidence="2 3">
    <name type="scientific">Acrasis kona</name>
    <dbReference type="NCBI Taxonomy" id="1008807"/>
    <lineage>
        <taxon>Eukaryota</taxon>
        <taxon>Discoba</taxon>
        <taxon>Heterolobosea</taxon>
        <taxon>Tetramitia</taxon>
        <taxon>Eutetramitia</taxon>
        <taxon>Acrasidae</taxon>
        <taxon>Acrasis</taxon>
    </lineage>
</organism>
<gene>
    <name evidence="2" type="ORF">AKO1_003427</name>
</gene>